<reference evidence="1" key="1">
    <citation type="journal article" date="2004" name="Nature">
        <title>Genome duplication in the teleost fish Tetraodon nigroviridis reveals the early vertebrate proto-karyotype.</title>
        <authorList>
            <person name="Jaillon O."/>
            <person name="Aury J.-M."/>
            <person name="Brunet F."/>
            <person name="Petit J.-L."/>
            <person name="Stange-Thomann N."/>
            <person name="Mauceli E."/>
            <person name="Bouneau L."/>
            <person name="Fischer C."/>
            <person name="Ozouf-Costaz C."/>
            <person name="Bernot A."/>
            <person name="Nicaud S."/>
            <person name="Jaffe D."/>
            <person name="Fisher S."/>
            <person name="Lutfalla G."/>
            <person name="Dossat C."/>
            <person name="Segurens B."/>
            <person name="Dasilva C."/>
            <person name="Salanoubat M."/>
            <person name="Levy M."/>
            <person name="Boudet N."/>
            <person name="Castellano S."/>
            <person name="Anthouard V."/>
            <person name="Jubin C."/>
            <person name="Castelli V."/>
            <person name="Katinka M."/>
            <person name="Vacherie B."/>
            <person name="Biemont C."/>
            <person name="Skalli Z."/>
            <person name="Cattolico L."/>
            <person name="Poulain J."/>
            <person name="De Berardinis V."/>
            <person name="Cruaud C."/>
            <person name="Duprat S."/>
            <person name="Brottier P."/>
            <person name="Coutanceau J.-P."/>
            <person name="Gouzy J."/>
            <person name="Parra G."/>
            <person name="Lardier G."/>
            <person name="Chapple C."/>
            <person name="McKernan K.J."/>
            <person name="McEwan P."/>
            <person name="Bosak S."/>
            <person name="Kellis M."/>
            <person name="Volff J.-N."/>
            <person name="Guigo R."/>
            <person name="Zody M.C."/>
            <person name="Mesirov J."/>
            <person name="Lindblad-Toh K."/>
            <person name="Birren B."/>
            <person name="Nusbaum C."/>
            <person name="Kahn D."/>
            <person name="Robinson-Rechavi M."/>
            <person name="Laudet V."/>
            <person name="Schachter V."/>
            <person name="Quetier F."/>
            <person name="Saurin W."/>
            <person name="Scarpelli C."/>
            <person name="Wincker P."/>
            <person name="Lander E.S."/>
            <person name="Weissenbach J."/>
            <person name="Roest Crollius H."/>
        </authorList>
    </citation>
    <scope>NUCLEOTIDE SEQUENCE [LARGE SCALE GENOMIC DNA]</scope>
</reference>
<proteinExistence type="predicted"/>
<dbReference type="AlphaFoldDB" id="Q4RDE9"/>
<accession>Q4RDE9</accession>
<organism evidence="1">
    <name type="scientific">Tetraodon nigroviridis</name>
    <name type="common">Spotted green pufferfish</name>
    <name type="synonym">Chelonodon nigroviridis</name>
    <dbReference type="NCBI Taxonomy" id="99883"/>
    <lineage>
        <taxon>Eukaryota</taxon>
        <taxon>Metazoa</taxon>
        <taxon>Chordata</taxon>
        <taxon>Craniata</taxon>
        <taxon>Vertebrata</taxon>
        <taxon>Euteleostomi</taxon>
        <taxon>Actinopterygii</taxon>
        <taxon>Neopterygii</taxon>
        <taxon>Teleostei</taxon>
        <taxon>Neoteleostei</taxon>
        <taxon>Acanthomorphata</taxon>
        <taxon>Eupercaria</taxon>
        <taxon>Tetraodontiformes</taxon>
        <taxon>Tetradontoidea</taxon>
        <taxon>Tetraodontidae</taxon>
        <taxon>Tetraodon</taxon>
    </lineage>
</organism>
<sequence>YCNSTINPIIYAFFYPWFRKSLKVFINCKICR</sequence>
<evidence type="ECO:0000313" key="1">
    <source>
        <dbReference type="EMBL" id="CAG13583.1"/>
    </source>
</evidence>
<protein>
    <submittedName>
        <fullName evidence="1">(spotted green pufferfish) hypothetical protein</fullName>
    </submittedName>
</protein>
<dbReference type="EMBL" id="CAAE01016691">
    <property type="protein sequence ID" value="CAG13583.1"/>
    <property type="molecule type" value="Genomic_DNA"/>
</dbReference>
<dbReference type="OrthoDB" id="8957445at2759"/>
<dbReference type="SUPFAM" id="SSF81321">
    <property type="entry name" value="Family A G protein-coupled receptor-like"/>
    <property type="match status" value="1"/>
</dbReference>
<dbReference type="Gene3D" id="1.10.1220.70">
    <property type="match status" value="1"/>
</dbReference>
<feature type="non-terminal residue" evidence="1">
    <location>
        <position position="1"/>
    </location>
</feature>
<reference evidence="1" key="2">
    <citation type="submission" date="2004-02" db="EMBL/GenBank/DDBJ databases">
        <authorList>
            <consortium name="Genoscope"/>
            <consortium name="Whitehead Institute Centre for Genome Research"/>
        </authorList>
    </citation>
    <scope>NUCLEOTIDE SEQUENCE</scope>
</reference>
<name>Q4RDE9_TETNG</name>
<gene>
    <name evidence="1" type="ORF">GSTENG00037148001</name>
</gene>
<comment type="caution">
    <text evidence="1">The sequence shown here is derived from an EMBL/GenBank/DDBJ whole genome shotgun (WGS) entry which is preliminary data.</text>
</comment>
<feature type="non-terminal residue" evidence="1">
    <location>
        <position position="32"/>
    </location>
</feature>
<dbReference type="KEGG" id="tng:GSTEN00037148G001"/>